<proteinExistence type="inferred from homology"/>
<dbReference type="InterPro" id="IPR002347">
    <property type="entry name" value="SDR_fam"/>
</dbReference>
<evidence type="ECO:0000313" key="3">
    <source>
        <dbReference type="EMBL" id="BAQ47937.1"/>
    </source>
</evidence>
<evidence type="ECO:0000313" key="4">
    <source>
        <dbReference type="Proteomes" id="UP000061432"/>
    </source>
</evidence>
<dbReference type="InterPro" id="IPR036291">
    <property type="entry name" value="NAD(P)-bd_dom_sf"/>
</dbReference>
<dbReference type="AlphaFoldDB" id="A0A0C6FLD7"/>
<evidence type="ECO:0000256" key="2">
    <source>
        <dbReference type="ARBA" id="ARBA00023002"/>
    </source>
</evidence>
<dbReference type="PANTHER" id="PTHR44196">
    <property type="entry name" value="DEHYDROGENASE/REDUCTASE SDR FAMILY MEMBER 7B"/>
    <property type="match status" value="1"/>
</dbReference>
<dbReference type="PATRIC" id="fig|270351.10.peg.4836"/>
<dbReference type="GO" id="GO:0016491">
    <property type="term" value="F:oxidoreductase activity"/>
    <property type="evidence" value="ECO:0007669"/>
    <property type="project" value="UniProtKB-KW"/>
</dbReference>
<dbReference type="SUPFAM" id="SSF51735">
    <property type="entry name" value="NAD(P)-binding Rossmann-fold domains"/>
    <property type="match status" value="1"/>
</dbReference>
<dbReference type="GO" id="GO:0016020">
    <property type="term" value="C:membrane"/>
    <property type="evidence" value="ECO:0007669"/>
    <property type="project" value="TreeGrafter"/>
</dbReference>
<reference evidence="3 4" key="1">
    <citation type="journal article" date="2015" name="Genome Announc.">
        <title>Complete Genome Sequence of Methylobacterium aquaticum Strain 22A, Isolated from Racomitrium japonicum Moss.</title>
        <authorList>
            <person name="Tani A."/>
            <person name="Ogura Y."/>
            <person name="Hayashi T."/>
            <person name="Kimbara K."/>
        </authorList>
    </citation>
    <scope>NUCLEOTIDE SEQUENCE [LARGE SCALE GENOMIC DNA]</scope>
    <source>
        <strain evidence="3 4">MA-22A</strain>
    </source>
</reference>
<dbReference type="STRING" id="270351.Maq22A_c25185"/>
<dbReference type="RefSeq" id="WP_060848783.1">
    <property type="nucleotide sequence ID" value="NZ_AP014704.1"/>
</dbReference>
<keyword evidence="2" id="KW-0560">Oxidoreductase</keyword>
<dbReference type="Pfam" id="PF00106">
    <property type="entry name" value="adh_short"/>
    <property type="match status" value="1"/>
</dbReference>
<dbReference type="Gene3D" id="3.40.50.720">
    <property type="entry name" value="NAD(P)-binding Rossmann-like Domain"/>
    <property type="match status" value="1"/>
</dbReference>
<organism evidence="3 4">
    <name type="scientific">Methylobacterium aquaticum</name>
    <dbReference type="NCBI Taxonomy" id="270351"/>
    <lineage>
        <taxon>Bacteria</taxon>
        <taxon>Pseudomonadati</taxon>
        <taxon>Pseudomonadota</taxon>
        <taxon>Alphaproteobacteria</taxon>
        <taxon>Hyphomicrobiales</taxon>
        <taxon>Methylobacteriaceae</taxon>
        <taxon>Methylobacterium</taxon>
    </lineage>
</organism>
<dbReference type="KEGG" id="maqu:Maq22A_c25185"/>
<sequence>MPVILITGASSGIGAALAQHYAAPGTTLVLNARGAERLEAVAALCRGKGATVETRALDVRDRDGVRAWIAEVDARSGLDLVIANAGVNGGHPQGGLETEETAFLVLDVNLMGALNVALPTVARMAERGRGQVALISSLAAYAPLPDAPAYSGTKAALLAHGLALREKLAPQGVRMNVVCPGYVKTAMGADYEGWRPLEMSAEAAAARIAKGLARDEAVIAFPAALAAAARGAALIPESWRRLGMRGFSFRMSERQQR</sequence>
<evidence type="ECO:0000256" key="1">
    <source>
        <dbReference type="ARBA" id="ARBA00006484"/>
    </source>
</evidence>
<name>A0A0C6FLD7_9HYPH</name>
<protein>
    <submittedName>
        <fullName evidence="3">Short-chain dehydrogenase</fullName>
    </submittedName>
</protein>
<accession>A0A0C6FLD7</accession>
<comment type="similarity">
    <text evidence="1">Belongs to the short-chain dehydrogenases/reductases (SDR) family.</text>
</comment>
<dbReference type="EMBL" id="AP014704">
    <property type="protein sequence ID" value="BAQ47937.1"/>
    <property type="molecule type" value="Genomic_DNA"/>
</dbReference>
<gene>
    <name evidence="3" type="ORF">Maq22A_c25185</name>
</gene>
<dbReference type="PANTHER" id="PTHR44196:SF1">
    <property type="entry name" value="DEHYDROGENASE_REDUCTASE SDR FAMILY MEMBER 7B"/>
    <property type="match status" value="1"/>
</dbReference>
<dbReference type="Proteomes" id="UP000061432">
    <property type="component" value="Chromosome"/>
</dbReference>
<dbReference type="PRINTS" id="PR00081">
    <property type="entry name" value="GDHRDH"/>
</dbReference>
<dbReference type="OrthoDB" id="335726at2"/>
<reference evidence="4" key="2">
    <citation type="submission" date="2015-01" db="EMBL/GenBank/DDBJ databases">
        <title>Complete genome sequence of Methylobacterium aquaticum strain 22A.</title>
        <authorList>
            <person name="Tani A."/>
            <person name="Ogura Y."/>
            <person name="Hayashi T."/>
        </authorList>
    </citation>
    <scope>NUCLEOTIDE SEQUENCE [LARGE SCALE GENOMIC DNA]</scope>
    <source>
        <strain evidence="4">MA-22A</strain>
    </source>
</reference>